<evidence type="ECO:0000313" key="5">
    <source>
        <dbReference type="Proteomes" id="UP000622707"/>
    </source>
</evidence>
<feature type="domain" description="Peptidoglycan binding-like" evidence="2">
    <location>
        <begin position="373"/>
        <end position="428"/>
    </location>
</feature>
<dbReference type="InterPro" id="IPR036366">
    <property type="entry name" value="PGBDSf"/>
</dbReference>
<gene>
    <name evidence="4" type="ORF">JI746_17290</name>
</gene>
<organism evidence="4 5">
    <name type="scientific">Ramlibacter alkalitolerans</name>
    <dbReference type="NCBI Taxonomy" id="2039631"/>
    <lineage>
        <taxon>Bacteria</taxon>
        <taxon>Pseudomonadati</taxon>
        <taxon>Pseudomonadota</taxon>
        <taxon>Betaproteobacteria</taxon>
        <taxon>Burkholderiales</taxon>
        <taxon>Comamonadaceae</taxon>
        <taxon>Ramlibacter</taxon>
    </lineage>
</organism>
<dbReference type="Gene3D" id="1.10.101.10">
    <property type="entry name" value="PGBD-like superfamily/PGBD"/>
    <property type="match status" value="1"/>
</dbReference>
<dbReference type="Pfam" id="PF01471">
    <property type="entry name" value="PG_binding_1"/>
    <property type="match status" value="1"/>
</dbReference>
<name>A0ABS1JSN9_9BURK</name>
<dbReference type="InterPro" id="IPR031304">
    <property type="entry name" value="SLT_2"/>
</dbReference>
<evidence type="ECO:0000259" key="3">
    <source>
        <dbReference type="Pfam" id="PF13406"/>
    </source>
</evidence>
<sequence length="432" mass="47167">MATRLSSCIVAAALAAFASTGAFAQSLLEQPLTPEAFSACVQNLADQTSTAGRPLTRTDFLRIAGNGKYDDRVRQSMLVAAGEPTFWWDELAATTDEDRVREGRAILAREGATLKKIEAQFGVPREIVLGIYGIETNFGPSQGKIPVLDAALSYACLRPCPASASGGAGSCIARERAYAAVRVLRDKRVRAENWQGSWAAAFGRTQFVPDSFEQLAVDFDGDGIADIINSEADAWATTANHLKQRGGWNMNAPVYLEVVIPKEQQAEFAATGKSIRLPDRARPLSQWMAQGWRVLGPKGEQLTPQLTGDPEMYPFLPVGLPGPAFLVSRNFDTILRYNRSERYVMEVSLLASKIGGGGDFVTAWPTDDPGLTRAQVRELQAWLLQRGHAQVSADGVMGRNTRDAIEQEFVARGLPPQRRVGQRTMQLLMQPQ</sequence>
<feature type="domain" description="Transglycosylase SLT" evidence="3">
    <location>
        <begin position="37"/>
        <end position="351"/>
    </location>
</feature>
<accession>A0ABS1JSN9</accession>
<dbReference type="InterPro" id="IPR002477">
    <property type="entry name" value="Peptidoglycan-bd-like"/>
</dbReference>
<feature type="signal peptide" evidence="1">
    <location>
        <begin position="1"/>
        <end position="24"/>
    </location>
</feature>
<reference evidence="4 5" key="1">
    <citation type="journal article" date="2017" name="Int. J. Syst. Evol. Microbiol.">
        <title>Ramlibacter alkalitolerans sp. nov., alkali-tolerant bacterium isolated from soil of ginseng.</title>
        <authorList>
            <person name="Lee D.H."/>
            <person name="Cha C.J."/>
        </authorList>
    </citation>
    <scope>NUCLEOTIDE SEQUENCE [LARGE SCALE GENOMIC DNA]</scope>
    <source>
        <strain evidence="4 5">KACC 19305</strain>
    </source>
</reference>
<feature type="chain" id="PRO_5046030704" evidence="1">
    <location>
        <begin position="25"/>
        <end position="432"/>
    </location>
</feature>
<keyword evidence="1" id="KW-0732">Signal</keyword>
<evidence type="ECO:0000256" key="1">
    <source>
        <dbReference type="SAM" id="SignalP"/>
    </source>
</evidence>
<evidence type="ECO:0000259" key="2">
    <source>
        <dbReference type="Pfam" id="PF01471"/>
    </source>
</evidence>
<dbReference type="InterPro" id="IPR043426">
    <property type="entry name" value="MltB-like"/>
</dbReference>
<keyword evidence="5" id="KW-1185">Reference proteome</keyword>
<dbReference type="Gene3D" id="1.10.8.350">
    <property type="entry name" value="Bacterial muramidase"/>
    <property type="match status" value="1"/>
</dbReference>
<dbReference type="Pfam" id="PF13406">
    <property type="entry name" value="SLT_2"/>
    <property type="match status" value="1"/>
</dbReference>
<dbReference type="PANTHER" id="PTHR30163:SF8">
    <property type="entry name" value="LYTIC MUREIN TRANSGLYCOSYLASE"/>
    <property type="match status" value="1"/>
</dbReference>
<dbReference type="EMBL" id="JAEQND010000009">
    <property type="protein sequence ID" value="MBL0426871.1"/>
    <property type="molecule type" value="Genomic_DNA"/>
</dbReference>
<evidence type="ECO:0000313" key="4">
    <source>
        <dbReference type="EMBL" id="MBL0426871.1"/>
    </source>
</evidence>
<dbReference type="Gene3D" id="1.10.530.10">
    <property type="match status" value="1"/>
</dbReference>
<proteinExistence type="predicted"/>
<dbReference type="InterPro" id="IPR036365">
    <property type="entry name" value="PGBD-like_sf"/>
</dbReference>
<dbReference type="PANTHER" id="PTHR30163">
    <property type="entry name" value="MEMBRANE-BOUND LYTIC MUREIN TRANSGLYCOSYLASE B"/>
    <property type="match status" value="1"/>
</dbReference>
<protein>
    <submittedName>
        <fullName evidence="4">Lytic murein transglycosylase</fullName>
    </submittedName>
</protein>
<dbReference type="InterPro" id="IPR023346">
    <property type="entry name" value="Lysozyme-like_dom_sf"/>
</dbReference>
<dbReference type="SUPFAM" id="SSF47090">
    <property type="entry name" value="PGBD-like"/>
    <property type="match status" value="1"/>
</dbReference>
<dbReference type="SUPFAM" id="SSF53955">
    <property type="entry name" value="Lysozyme-like"/>
    <property type="match status" value="1"/>
</dbReference>
<dbReference type="Proteomes" id="UP000622707">
    <property type="component" value="Unassembled WGS sequence"/>
</dbReference>
<comment type="caution">
    <text evidence="4">The sequence shown here is derived from an EMBL/GenBank/DDBJ whole genome shotgun (WGS) entry which is preliminary data.</text>
</comment>
<dbReference type="RefSeq" id="WP_201691261.1">
    <property type="nucleotide sequence ID" value="NZ_JAEQND010000009.1"/>
</dbReference>